<evidence type="ECO:0000256" key="1">
    <source>
        <dbReference type="SAM" id="MobiDB-lite"/>
    </source>
</evidence>
<dbReference type="EMBL" id="JAVRRL010000036">
    <property type="protein sequence ID" value="KAK5111761.1"/>
    <property type="molecule type" value="Genomic_DNA"/>
</dbReference>
<dbReference type="AlphaFoldDB" id="A0AAN7TF86"/>
<protein>
    <recommendedName>
        <fullName evidence="2">F-box domain-containing protein</fullName>
    </recommendedName>
</protein>
<evidence type="ECO:0000259" key="2">
    <source>
        <dbReference type="PROSITE" id="PS50181"/>
    </source>
</evidence>
<dbReference type="InterPro" id="IPR001810">
    <property type="entry name" value="F-box_dom"/>
</dbReference>
<feature type="region of interest" description="Disordered" evidence="1">
    <location>
        <begin position="352"/>
        <end position="375"/>
    </location>
</feature>
<dbReference type="PROSITE" id="PS50181">
    <property type="entry name" value="FBOX"/>
    <property type="match status" value="1"/>
</dbReference>
<organism evidence="3 4">
    <name type="scientific">Meristemomyces frigidus</name>
    <dbReference type="NCBI Taxonomy" id="1508187"/>
    <lineage>
        <taxon>Eukaryota</taxon>
        <taxon>Fungi</taxon>
        <taxon>Dikarya</taxon>
        <taxon>Ascomycota</taxon>
        <taxon>Pezizomycotina</taxon>
        <taxon>Dothideomycetes</taxon>
        <taxon>Dothideomycetidae</taxon>
        <taxon>Mycosphaerellales</taxon>
        <taxon>Teratosphaeriaceae</taxon>
        <taxon>Meristemomyces</taxon>
    </lineage>
</organism>
<gene>
    <name evidence="3" type="ORF">LTR62_004681</name>
</gene>
<proteinExistence type="predicted"/>
<dbReference type="Proteomes" id="UP001310890">
    <property type="component" value="Unassembled WGS sequence"/>
</dbReference>
<sequence length="599" mass="67604">MTQSTGLLDLPTELLDNVYHYLDWDRTVALIPVRPSIREISLTCKSLRNSILPRLFRSVSLCLRWVDGHLLEPELYRLRRDRPDLARHVRCVCITIKLRGQPGAQNGASTFQVPLEREDWLDLEAQSPSDAKHAAGLASMHTQRVDKEVQQLCDEVSAVMRAMPATSSTSASTPPDEAFAANAIQLLNEPARRHRTTEARMYTLLDLTSKIVRRKAARLESTSSLNHGEALTRNETEPEFDSNFALFDDGEHPTSLGAGVSSMHDYSYYRDKYAFASYTERAEERMKLKVDSLAVIMLCLPATTTELVFEAGVQALEHKSWYHFGLYFMNTAMGVFGPKLHSITTAVGTPTRRLRPRTTSISEPDSGTIFPDSPSKTTSLRRLVIASTTDHDETYIARQFTVDESQFDPWTNPITASSLFQLELWCTSISDTAMPRLVTFVKGFTSLKILRLKHLTYSTHGAQARIMPNPNTTAITNPEPVMLQLAIDLRRAIPATTMIELDDIGMNSHGQRREMPVSALRWIMNEAVPPGAVIDFQREERLFEDFESFLMLWRAEDSPERGSEAEQASMKAKLVDAALCSRWKSYENVRRDNGTFHTL</sequence>
<evidence type="ECO:0000313" key="3">
    <source>
        <dbReference type="EMBL" id="KAK5111761.1"/>
    </source>
</evidence>
<comment type="caution">
    <text evidence="3">The sequence shown here is derived from an EMBL/GenBank/DDBJ whole genome shotgun (WGS) entry which is preliminary data.</text>
</comment>
<evidence type="ECO:0000313" key="4">
    <source>
        <dbReference type="Proteomes" id="UP001310890"/>
    </source>
</evidence>
<reference evidence="3" key="1">
    <citation type="submission" date="2023-08" db="EMBL/GenBank/DDBJ databases">
        <title>Black Yeasts Isolated from many extreme environments.</title>
        <authorList>
            <person name="Coleine C."/>
            <person name="Stajich J.E."/>
            <person name="Selbmann L."/>
        </authorList>
    </citation>
    <scope>NUCLEOTIDE SEQUENCE</scope>
    <source>
        <strain evidence="3">CCFEE 5401</strain>
    </source>
</reference>
<name>A0AAN7TF86_9PEZI</name>
<feature type="domain" description="F-box" evidence="2">
    <location>
        <begin position="4"/>
        <end position="59"/>
    </location>
</feature>
<accession>A0AAN7TF86</accession>